<gene>
    <name evidence="2" type="ordered locus">HCH_05095</name>
</gene>
<feature type="transmembrane region" description="Helical" evidence="1">
    <location>
        <begin position="21"/>
        <end position="40"/>
    </location>
</feature>
<sequence length="542" mass="59422">MSKPSPTEPHSFLSGSKALKLFATVVSILAGVVTIIFSISRDPTASQHNSGDNNVMVGGNVGGDISIRQEDSPSYRVDIIGEKMIKPGEKVLVKLDAERRQHLSGMTCHWQVLGKEGTVLKQTPDNCQMELTLVSISEATDFSRVSIVVEATSSSGKRYSAVNELMIRPDPNSSQYIEQQQETLRENMTKMFDATGDTVNSAQADAMKLKDRLQQFQTDVRRNGLVSKLEHRPDRVIECSPGGCKVDARELCDAQATGLAFGPTPGERLFQTSISCREVEAGGTSELCLTPPFDIIGLKPGAELYGEVLFADAPSIPFNIKVSYNTDNYDHQDPNWTPLRTQGADAAKAPFAALKFEAYGRSFQLFLGTSGAHCYGSRPSLEIAYDSDGKGFISTSQGGQAQNVFPIVPPQGDAIKVRVSHNGESREFSYAFDLDQIIRQTAANLGRPQLNCHRNAGVIGCALPDQDPLVIWANVQRIRYSASSDQLENSLPVSINGKQIFEKNPRNILSAYRFTVPGDWSDIFYQLEFKDGRVGNVERIPM</sequence>
<keyword evidence="3" id="KW-1185">Reference proteome</keyword>
<keyword evidence="1" id="KW-0812">Transmembrane</keyword>
<reference evidence="2 3" key="1">
    <citation type="journal article" date="2005" name="Nucleic Acids Res.">
        <title>Genomic blueprint of Hahella chejuensis, a marine microbe producing an algicidal agent.</title>
        <authorList>
            <person name="Jeong H."/>
            <person name="Yim J.H."/>
            <person name="Lee C."/>
            <person name="Choi S.-H."/>
            <person name="Park Y.K."/>
            <person name="Yoon S.H."/>
            <person name="Hur C.-G."/>
            <person name="Kang H.-Y."/>
            <person name="Kim D."/>
            <person name="Lee H.H."/>
            <person name="Park K.H."/>
            <person name="Park S.-H."/>
            <person name="Park H.-S."/>
            <person name="Lee H.K."/>
            <person name="Oh T.K."/>
            <person name="Kim J.F."/>
        </authorList>
    </citation>
    <scope>NUCLEOTIDE SEQUENCE [LARGE SCALE GENOMIC DNA]</scope>
    <source>
        <strain evidence="2 3">KCTC 2396</strain>
    </source>
</reference>
<protein>
    <submittedName>
        <fullName evidence="2">Uncharacterized protein</fullName>
    </submittedName>
</protein>
<dbReference type="HOGENOM" id="CLU_502284_0_0_6"/>
<keyword evidence="1" id="KW-0472">Membrane</keyword>
<dbReference type="OrthoDB" id="9879594at2"/>
<dbReference type="Proteomes" id="UP000000238">
    <property type="component" value="Chromosome"/>
</dbReference>
<evidence type="ECO:0000313" key="3">
    <source>
        <dbReference type="Proteomes" id="UP000000238"/>
    </source>
</evidence>
<dbReference type="RefSeq" id="WP_011398841.1">
    <property type="nucleotide sequence ID" value="NC_007645.1"/>
</dbReference>
<organism evidence="2 3">
    <name type="scientific">Hahella chejuensis (strain KCTC 2396)</name>
    <dbReference type="NCBI Taxonomy" id="349521"/>
    <lineage>
        <taxon>Bacteria</taxon>
        <taxon>Pseudomonadati</taxon>
        <taxon>Pseudomonadota</taxon>
        <taxon>Gammaproteobacteria</taxon>
        <taxon>Oceanospirillales</taxon>
        <taxon>Hahellaceae</taxon>
        <taxon>Hahella</taxon>
    </lineage>
</organism>
<keyword evidence="1" id="KW-1133">Transmembrane helix</keyword>
<dbReference type="EMBL" id="CP000155">
    <property type="protein sequence ID" value="ABC31776.1"/>
    <property type="molecule type" value="Genomic_DNA"/>
</dbReference>
<dbReference type="KEGG" id="hch:HCH_05095"/>
<proteinExistence type="predicted"/>
<name>Q2SC48_HAHCH</name>
<dbReference type="AlphaFoldDB" id="Q2SC48"/>
<accession>Q2SC48</accession>
<evidence type="ECO:0000313" key="2">
    <source>
        <dbReference type="EMBL" id="ABC31776.1"/>
    </source>
</evidence>
<evidence type="ECO:0000256" key="1">
    <source>
        <dbReference type="SAM" id="Phobius"/>
    </source>
</evidence>